<proteinExistence type="predicted"/>
<dbReference type="EMBL" id="JABFTP020000103">
    <property type="protein sequence ID" value="KAL3277188.1"/>
    <property type="molecule type" value="Genomic_DNA"/>
</dbReference>
<dbReference type="AlphaFoldDB" id="A0ABD2NEJ4"/>
<gene>
    <name evidence="1" type="ORF">HHI36_012539</name>
</gene>
<keyword evidence="2" id="KW-1185">Reference proteome</keyword>
<dbReference type="Proteomes" id="UP001516400">
    <property type="component" value="Unassembled WGS sequence"/>
</dbReference>
<comment type="caution">
    <text evidence="1">The sequence shown here is derived from an EMBL/GenBank/DDBJ whole genome shotgun (WGS) entry which is preliminary data.</text>
</comment>
<feature type="non-terminal residue" evidence="1">
    <location>
        <position position="1"/>
    </location>
</feature>
<accession>A0ABD2NEJ4</accession>
<evidence type="ECO:0000313" key="2">
    <source>
        <dbReference type="Proteomes" id="UP001516400"/>
    </source>
</evidence>
<organism evidence="1 2">
    <name type="scientific">Cryptolaemus montrouzieri</name>
    <dbReference type="NCBI Taxonomy" id="559131"/>
    <lineage>
        <taxon>Eukaryota</taxon>
        <taxon>Metazoa</taxon>
        <taxon>Ecdysozoa</taxon>
        <taxon>Arthropoda</taxon>
        <taxon>Hexapoda</taxon>
        <taxon>Insecta</taxon>
        <taxon>Pterygota</taxon>
        <taxon>Neoptera</taxon>
        <taxon>Endopterygota</taxon>
        <taxon>Coleoptera</taxon>
        <taxon>Polyphaga</taxon>
        <taxon>Cucujiformia</taxon>
        <taxon>Coccinelloidea</taxon>
        <taxon>Coccinellidae</taxon>
        <taxon>Scymninae</taxon>
        <taxon>Scymnini</taxon>
        <taxon>Cryptolaemus</taxon>
    </lineage>
</organism>
<sequence>QKKNKKSKNSKIKGQKVSTQCSDEEEDDCFCIYCLDSYEASKPCEERIQCIACKKLALEKCLLKANSAYFVCNNCNDSDDE</sequence>
<reference evidence="1 2" key="1">
    <citation type="journal article" date="2021" name="BMC Biol.">
        <title>Horizontally acquired antibacterial genes associated with adaptive radiation of ladybird beetles.</title>
        <authorList>
            <person name="Li H.S."/>
            <person name="Tang X.F."/>
            <person name="Huang Y.H."/>
            <person name="Xu Z.Y."/>
            <person name="Chen M.L."/>
            <person name="Du X.Y."/>
            <person name="Qiu B.Y."/>
            <person name="Chen P.T."/>
            <person name="Zhang W."/>
            <person name="Slipinski A."/>
            <person name="Escalona H.E."/>
            <person name="Waterhouse R.M."/>
            <person name="Zwick A."/>
            <person name="Pang H."/>
        </authorList>
    </citation>
    <scope>NUCLEOTIDE SEQUENCE [LARGE SCALE GENOMIC DNA]</scope>
    <source>
        <strain evidence="1">SYSU2018</strain>
    </source>
</reference>
<name>A0ABD2NEJ4_9CUCU</name>
<evidence type="ECO:0000313" key="1">
    <source>
        <dbReference type="EMBL" id="KAL3277188.1"/>
    </source>
</evidence>
<protein>
    <submittedName>
        <fullName evidence="1">Uncharacterized protein</fullName>
    </submittedName>
</protein>